<feature type="compositionally biased region" description="Basic residues" evidence="1">
    <location>
        <begin position="1006"/>
        <end position="1015"/>
    </location>
</feature>
<dbReference type="Proteomes" id="UP000597444">
    <property type="component" value="Unassembled WGS sequence"/>
</dbReference>
<keyword evidence="2" id="KW-0812">Transmembrane</keyword>
<evidence type="ECO:0000313" key="4">
    <source>
        <dbReference type="EMBL" id="GHO98635.1"/>
    </source>
</evidence>
<dbReference type="EMBL" id="BNJK01000002">
    <property type="protein sequence ID" value="GHO98635.1"/>
    <property type="molecule type" value="Genomic_DNA"/>
</dbReference>
<evidence type="ECO:0000313" key="5">
    <source>
        <dbReference type="Proteomes" id="UP000597444"/>
    </source>
</evidence>
<dbReference type="CDD" id="cd01127">
    <property type="entry name" value="TrwB_TraG_TraD_VirD4"/>
    <property type="match status" value="1"/>
</dbReference>
<comment type="caution">
    <text evidence="4">The sequence shown here is derived from an EMBL/GenBank/DDBJ whole genome shotgun (WGS) entry which is preliminary data.</text>
</comment>
<evidence type="ECO:0000259" key="3">
    <source>
        <dbReference type="Pfam" id="PF01935"/>
    </source>
</evidence>
<dbReference type="RefSeq" id="WP_220209341.1">
    <property type="nucleotide sequence ID" value="NZ_BNJK01000002.1"/>
</dbReference>
<sequence length="1129" mass="124065">MHEALRRHTHPTHLFLPDKVLFGLTVRQILFLLVGGTLAYWLWLRLGLVIPASWRSVGVGVRIVAALLPFVLCLVAAFASIASRPLELWGMVALQFAAQPKRAVWRAAHQTTGRSSSRSASVQSLLPIRRVLHDLVEVGTAHARAPEQYAAIIEVQTVNVSLLSPEEQQTLFTGFRAFLSALRFPVQILMSSRRIDLSSYVRRVREAIGESPSSGEETTTDPRGQPLPSRHRLARAHLEALATLEREQLLLERRLYLIVCSEREESRWPLARIFPASKRASHTELAQVRRALDLRVASLLDQLSEMGLEGIRLVGEDLLTLLDHSLRGDSARRTPLTLAHLVHPLPGAISPLSHTEQALSEEALLSVPPQEEEDEAEEEQDEEEMDLSTPSALDQLVPSVLLISSDHLRVGENYLAGSAVVGLPREVSDGVLLPLLALDEQMEVSLHVRPLATPNVLRRLMREQAQYRSTERITKQRGMLSDPDLSVARDDTEWLIPQLASGQERLLEVGMTIMARAASEVAVHASQQRIESTLHNGLLSAHPTTLEQFEAYGTTLPLGRANPSRPFTTTSSALSALLPFTSTTMMQPSGVFVGLTSSSEPVLLDPWGADMNNPHEFWGGISGSGKSFAIKVRIMHELLIRPDLQVVVIDPAGEYRAMIEAMGGDCIRIAPGSAQSINPFDLVPAGLDLSHYVQQQQGDRLAEKIQNLHNFLDILLATNAPSTPGIDLSEERGLLDDVLYEVYARAGVTTDPWTHGRPAPLLHDVAQVLRTHKKDKHALRLAQRLQRFLTGSLAGLFSRPTNVALTAPVLAFDLREVREGSELQPAGIFLISDFLWTQALSQRRPRRLYIDEAWSLIKYQEGGEFLERMAREMRKYYMSVVTITQNPEQFIMDAHGSVIAQNAFTKVLKRLDSIGAEAASAAFGLTPVEKQRLTRLERKKALLLVGSKRLIVEITANAEEYDLAHTDPPTHVEVLALPAAEKAVPGERGDALQESKEEDRPSVARTSKRAARSGSRHASPPPVVAASSQEAELQVQAGDQQADEVVPIDSDAQEKQLPLSAPVLREQEEPLSGATNTVSLHGKRTARTRSRHAKTGVARAAPVPALRAQADQHASNGQAITATTPGGAQ</sequence>
<feature type="compositionally biased region" description="Low complexity" evidence="1">
    <location>
        <begin position="1097"/>
        <end position="1109"/>
    </location>
</feature>
<feature type="transmembrane region" description="Helical" evidence="2">
    <location>
        <begin position="20"/>
        <end position="43"/>
    </location>
</feature>
<feature type="region of interest" description="Disordered" evidence="1">
    <location>
        <begin position="983"/>
        <end position="1029"/>
    </location>
</feature>
<feature type="compositionally biased region" description="Acidic residues" evidence="1">
    <location>
        <begin position="370"/>
        <end position="386"/>
    </location>
</feature>
<reference evidence="4" key="1">
    <citation type="submission" date="2020-10" db="EMBL/GenBank/DDBJ databases">
        <title>Taxonomic study of unclassified bacteria belonging to the class Ktedonobacteria.</title>
        <authorList>
            <person name="Yabe S."/>
            <person name="Wang C.M."/>
            <person name="Zheng Y."/>
            <person name="Sakai Y."/>
            <person name="Cavaletti L."/>
            <person name="Monciardini P."/>
            <person name="Donadio S."/>
        </authorList>
    </citation>
    <scope>NUCLEOTIDE SEQUENCE</scope>
    <source>
        <strain evidence="4">ID150040</strain>
    </source>
</reference>
<dbReference type="InterPro" id="IPR027417">
    <property type="entry name" value="P-loop_NTPase"/>
</dbReference>
<proteinExistence type="predicted"/>
<dbReference type="Pfam" id="PF01935">
    <property type="entry name" value="DUF87"/>
    <property type="match status" value="1"/>
</dbReference>
<feature type="compositionally biased region" description="Basic and acidic residues" evidence="1">
    <location>
        <begin position="984"/>
        <end position="1002"/>
    </location>
</feature>
<dbReference type="SUPFAM" id="SSF52540">
    <property type="entry name" value="P-loop containing nucleoside triphosphate hydrolases"/>
    <property type="match status" value="1"/>
</dbReference>
<feature type="transmembrane region" description="Helical" evidence="2">
    <location>
        <begin position="63"/>
        <end position="82"/>
    </location>
</feature>
<dbReference type="AlphaFoldDB" id="A0A8J3N7M5"/>
<keyword evidence="2" id="KW-0472">Membrane</keyword>
<dbReference type="InterPro" id="IPR051162">
    <property type="entry name" value="T4SS_component"/>
</dbReference>
<feature type="region of interest" description="Disordered" evidence="1">
    <location>
        <begin position="364"/>
        <end position="390"/>
    </location>
</feature>
<keyword evidence="2" id="KW-1133">Transmembrane helix</keyword>
<name>A0A8J3N7M5_9CHLR</name>
<feature type="region of interest" description="Disordered" evidence="1">
    <location>
        <begin position="208"/>
        <end position="228"/>
    </location>
</feature>
<feature type="region of interest" description="Disordered" evidence="1">
    <location>
        <begin position="1061"/>
        <end position="1129"/>
    </location>
</feature>
<organism evidence="4 5">
    <name type="scientific">Reticulibacter mediterranei</name>
    <dbReference type="NCBI Taxonomy" id="2778369"/>
    <lineage>
        <taxon>Bacteria</taxon>
        <taxon>Bacillati</taxon>
        <taxon>Chloroflexota</taxon>
        <taxon>Ktedonobacteria</taxon>
        <taxon>Ktedonobacterales</taxon>
        <taxon>Reticulibacteraceae</taxon>
        <taxon>Reticulibacter</taxon>
    </lineage>
</organism>
<accession>A0A8J3N7M5</accession>
<dbReference type="PANTHER" id="PTHR30121:SF6">
    <property type="entry name" value="SLR6007 PROTEIN"/>
    <property type="match status" value="1"/>
</dbReference>
<dbReference type="Gene3D" id="1.10.8.730">
    <property type="match status" value="1"/>
</dbReference>
<dbReference type="Gene3D" id="3.40.50.300">
    <property type="entry name" value="P-loop containing nucleotide triphosphate hydrolases"/>
    <property type="match status" value="1"/>
</dbReference>
<keyword evidence="5" id="KW-1185">Reference proteome</keyword>
<feature type="compositionally biased region" description="Polar residues" evidence="1">
    <location>
        <begin position="1112"/>
        <end position="1129"/>
    </location>
</feature>
<feature type="compositionally biased region" description="Basic residues" evidence="1">
    <location>
        <begin position="1081"/>
        <end position="1094"/>
    </location>
</feature>
<dbReference type="PANTHER" id="PTHR30121">
    <property type="entry name" value="UNCHARACTERIZED PROTEIN YJGR-RELATED"/>
    <property type="match status" value="1"/>
</dbReference>
<evidence type="ECO:0000256" key="1">
    <source>
        <dbReference type="SAM" id="MobiDB-lite"/>
    </source>
</evidence>
<gene>
    <name evidence="4" type="ORF">KSF_086830</name>
</gene>
<protein>
    <recommendedName>
        <fullName evidence="3">Helicase HerA central domain-containing protein</fullName>
    </recommendedName>
</protein>
<dbReference type="InterPro" id="IPR002789">
    <property type="entry name" value="HerA_central"/>
</dbReference>
<evidence type="ECO:0000256" key="2">
    <source>
        <dbReference type="SAM" id="Phobius"/>
    </source>
</evidence>
<feature type="domain" description="Helicase HerA central" evidence="3">
    <location>
        <begin position="620"/>
        <end position="684"/>
    </location>
</feature>